<dbReference type="AlphaFoldDB" id="A0A939C0Q1"/>
<keyword evidence="3" id="KW-1185">Reference proteome</keyword>
<dbReference type="Gene3D" id="3.10.450.50">
    <property type="match status" value="1"/>
</dbReference>
<comment type="caution">
    <text evidence="2">The sequence shown here is derived from an EMBL/GenBank/DDBJ whole genome shotgun (WGS) entry which is preliminary data.</text>
</comment>
<sequence>MTTPAQTFADALQTLEGSGDVASFVSSVFTSDAVLLRPETGQELTGTDGARQYWEQYLAQFGEIRSEFSQVRDADGLGVLEWTSTGTLAGGGDISYTGVSLLDLDGEGRVTRFATYFDTAKFSAPPTV</sequence>
<feature type="domain" description="SnoaL-like" evidence="1">
    <location>
        <begin position="13"/>
        <end position="112"/>
    </location>
</feature>
<dbReference type="Pfam" id="PF12680">
    <property type="entry name" value="SnoaL_2"/>
    <property type="match status" value="1"/>
</dbReference>
<proteinExistence type="predicted"/>
<evidence type="ECO:0000313" key="2">
    <source>
        <dbReference type="EMBL" id="MBM9476953.1"/>
    </source>
</evidence>
<dbReference type="InterPro" id="IPR032710">
    <property type="entry name" value="NTF2-like_dom_sf"/>
</dbReference>
<reference evidence="2" key="1">
    <citation type="submission" date="2021-01" db="EMBL/GenBank/DDBJ databases">
        <title>KCTC 19127 draft genome.</title>
        <authorList>
            <person name="An D."/>
        </authorList>
    </citation>
    <scope>NUCLEOTIDE SEQUENCE</scope>
    <source>
        <strain evidence="2">KCTC 19127</strain>
    </source>
</reference>
<organism evidence="2 3">
    <name type="scientific">Nakamurella flavida</name>
    <dbReference type="NCBI Taxonomy" id="363630"/>
    <lineage>
        <taxon>Bacteria</taxon>
        <taxon>Bacillati</taxon>
        <taxon>Actinomycetota</taxon>
        <taxon>Actinomycetes</taxon>
        <taxon>Nakamurellales</taxon>
        <taxon>Nakamurellaceae</taxon>
        <taxon>Nakamurella</taxon>
    </lineage>
</organism>
<dbReference type="EMBL" id="JAERWL010000009">
    <property type="protein sequence ID" value="MBM9476953.1"/>
    <property type="molecule type" value="Genomic_DNA"/>
</dbReference>
<dbReference type="Proteomes" id="UP000663801">
    <property type="component" value="Unassembled WGS sequence"/>
</dbReference>
<accession>A0A939C0Q1</accession>
<dbReference type="InterPro" id="IPR037401">
    <property type="entry name" value="SnoaL-like"/>
</dbReference>
<gene>
    <name evidence="2" type="ORF">JL107_10890</name>
</gene>
<evidence type="ECO:0000313" key="3">
    <source>
        <dbReference type="Proteomes" id="UP000663801"/>
    </source>
</evidence>
<evidence type="ECO:0000259" key="1">
    <source>
        <dbReference type="Pfam" id="PF12680"/>
    </source>
</evidence>
<dbReference type="SUPFAM" id="SSF54427">
    <property type="entry name" value="NTF2-like"/>
    <property type="match status" value="1"/>
</dbReference>
<name>A0A939C0Q1_9ACTN</name>
<protein>
    <submittedName>
        <fullName evidence="2">Nuclear transport factor 2 family protein</fullName>
    </submittedName>
</protein>
<dbReference type="RefSeq" id="WP_205257067.1">
    <property type="nucleotide sequence ID" value="NZ_BAAAPV010000001.1"/>
</dbReference>